<proteinExistence type="inferred from homology"/>
<dbReference type="EMBL" id="OW240913">
    <property type="protein sequence ID" value="CAH2255315.1"/>
    <property type="molecule type" value="Genomic_DNA"/>
</dbReference>
<dbReference type="PANTHER" id="PTHR12945:SF0">
    <property type="entry name" value="TRNA (ADENINE(58)-N(1))-METHYLTRANSFERASE NON-CATALYTIC SUBUNIT TRM6"/>
    <property type="match status" value="1"/>
</dbReference>
<protein>
    <recommendedName>
        <fullName evidence="3">tRNA (adenine(58)-N(1))-methyltransferase non-catalytic subunit TRM6</fullName>
    </recommendedName>
    <alternativeName>
        <fullName evidence="6">tRNA(m1A58)-methyltransferase subunit TRM6</fullName>
    </alternativeName>
</protein>
<sequence>MEESVPAGGELIGELIGEGDFVVLKREDVFKAVQVQRRKKIIFEKQWIYLDNAVGKNYGTTFEILGGGNLQTKRNEATATELKEAGADNRNIVDDGKSQKLTRDDIEALKEKGIKGQEIVQQLIENSTTFRGKTEFAQEKYIKKKKKKYEAVITILKPSTRILSIMYSAREPGKICEFTSVLGVSCYQGGWTHIVSMKTKVSFSHTSYSSLFTLEETDNVIRKAKNVTLFSRKCVQRLCESQPGEINIPCKASQNIIAGRPLQPPDTGNDGNLERMVSKCESFEEFHSRICKIPFATKIKNPPNISSRKMMWVWTQRLPHQEETVATMGSLSNMSNFGWNSLLIDEPRFVPGTVVLHKPGSTNSTEIVSAAAMKKFSKLRSLRTSLLNSHACARSSACKGQVPIILVYRRLGVAGRQEGGITGFILILMPASWHYLSRDAGRNPEALIGEGDFVVLKREDVFKAVQVQRRKKIIFEKQWIYLDNAVGKNYGTTFEILGGGNLQTKRNEATATELKEAGADNRNIVDDGKSQKLTRDDIEALKEKGIKGQEIVQQLIENSTTFRGKTEFAQEKYIKKKKKKYEAVITILKPSTRILSIMYSAREPGKICQLRHDTLAQMLTLGNIHAGSKVIVMETCAGLVLGAVMERMGGFGSVIQMYPGSGPVRAATDCFGFPKSFYKSLHEFPLSKVESLLTGTYTTRTVPSELDQTPADKESNGSENEKQDSSGKIEEDCRSVAEPEALMDTNEAENQEVSEGCSEDSASQDHGDKLEKKQYQTVEKKKKQDERKRRESEAAALLQDRNADGLIVASRFHPTLMLLSLLEFLAPSRPFVVYCQYREPLLECYTKLRERGGIINLKLSETWLRDYQVLPDRSHPKLVMSGGGGYVLHGITVTREDVKANPQKQEKCGEPAAKKIKVEEPGS</sequence>
<dbReference type="PANTHER" id="PTHR12945">
    <property type="entry name" value="TRANSLATION INITIATION FACTOR EIF3-RELATED"/>
    <property type="match status" value="1"/>
</dbReference>
<evidence type="ECO:0000256" key="4">
    <source>
        <dbReference type="ARBA" id="ARBA00022694"/>
    </source>
</evidence>
<keyword evidence="5" id="KW-0539">Nucleus</keyword>
<evidence type="ECO:0000256" key="5">
    <source>
        <dbReference type="ARBA" id="ARBA00023242"/>
    </source>
</evidence>
<evidence type="ECO:0000256" key="1">
    <source>
        <dbReference type="ARBA" id="ARBA00004123"/>
    </source>
</evidence>
<keyword evidence="4" id="KW-0819">tRNA processing</keyword>
<comment type="similarity">
    <text evidence="2">Belongs to the TRM6/GCD10 family.</text>
</comment>
<dbReference type="Pfam" id="PF04189">
    <property type="entry name" value="Gcd10p"/>
    <property type="match status" value="2"/>
</dbReference>
<accession>A0AAD1RHS1</accession>
<name>A0AAD1RHS1_PELCU</name>
<evidence type="ECO:0000313" key="8">
    <source>
        <dbReference type="EMBL" id="CAH2255315.1"/>
    </source>
</evidence>
<evidence type="ECO:0000256" key="2">
    <source>
        <dbReference type="ARBA" id="ARBA00008320"/>
    </source>
</evidence>
<dbReference type="GO" id="GO:0005634">
    <property type="term" value="C:nucleus"/>
    <property type="evidence" value="ECO:0007669"/>
    <property type="project" value="UniProtKB-SubCell"/>
</dbReference>
<reference evidence="8" key="1">
    <citation type="submission" date="2022-03" db="EMBL/GenBank/DDBJ databases">
        <authorList>
            <person name="Alioto T."/>
            <person name="Alioto T."/>
            <person name="Gomez Garrido J."/>
        </authorList>
    </citation>
    <scope>NUCLEOTIDE SEQUENCE</scope>
</reference>
<feature type="compositionally biased region" description="Basic and acidic residues" evidence="7">
    <location>
        <begin position="710"/>
        <end position="737"/>
    </location>
</feature>
<evidence type="ECO:0000256" key="3">
    <source>
        <dbReference type="ARBA" id="ARBA00021704"/>
    </source>
</evidence>
<dbReference type="GO" id="GO:0031515">
    <property type="term" value="C:tRNA (m1A) methyltransferase complex"/>
    <property type="evidence" value="ECO:0007669"/>
    <property type="project" value="InterPro"/>
</dbReference>
<dbReference type="GO" id="GO:0030488">
    <property type="term" value="P:tRNA methylation"/>
    <property type="evidence" value="ECO:0007669"/>
    <property type="project" value="InterPro"/>
</dbReference>
<keyword evidence="9" id="KW-1185">Reference proteome</keyword>
<gene>
    <name evidence="8" type="ORF">PECUL_23A058709</name>
</gene>
<dbReference type="Proteomes" id="UP001295444">
    <property type="component" value="Chromosome 02"/>
</dbReference>
<evidence type="ECO:0000256" key="7">
    <source>
        <dbReference type="SAM" id="MobiDB-lite"/>
    </source>
</evidence>
<dbReference type="AlphaFoldDB" id="A0AAD1RHS1"/>
<feature type="region of interest" description="Disordered" evidence="7">
    <location>
        <begin position="700"/>
        <end position="794"/>
    </location>
</feature>
<evidence type="ECO:0000313" key="9">
    <source>
        <dbReference type="Proteomes" id="UP001295444"/>
    </source>
</evidence>
<evidence type="ECO:0000256" key="6">
    <source>
        <dbReference type="ARBA" id="ARBA00032319"/>
    </source>
</evidence>
<feature type="compositionally biased region" description="Basic and acidic residues" evidence="7">
    <location>
        <begin position="763"/>
        <end position="793"/>
    </location>
</feature>
<dbReference type="InterPro" id="IPR017423">
    <property type="entry name" value="TRM6"/>
</dbReference>
<feature type="region of interest" description="Disordered" evidence="7">
    <location>
        <begin position="899"/>
        <end position="923"/>
    </location>
</feature>
<organism evidence="8 9">
    <name type="scientific">Pelobates cultripes</name>
    <name type="common">Western spadefoot toad</name>
    <dbReference type="NCBI Taxonomy" id="61616"/>
    <lineage>
        <taxon>Eukaryota</taxon>
        <taxon>Metazoa</taxon>
        <taxon>Chordata</taxon>
        <taxon>Craniata</taxon>
        <taxon>Vertebrata</taxon>
        <taxon>Euteleostomi</taxon>
        <taxon>Amphibia</taxon>
        <taxon>Batrachia</taxon>
        <taxon>Anura</taxon>
        <taxon>Pelobatoidea</taxon>
        <taxon>Pelobatidae</taxon>
        <taxon>Pelobates</taxon>
    </lineage>
</organism>
<comment type="subcellular location">
    <subcellularLocation>
        <location evidence="1">Nucleus</location>
    </subcellularLocation>
</comment>